<evidence type="ECO:0000256" key="4">
    <source>
        <dbReference type="ARBA" id="ARBA00009284"/>
    </source>
</evidence>
<proteinExistence type="inferred from homology"/>
<evidence type="ECO:0000256" key="7">
    <source>
        <dbReference type="ARBA" id="ARBA00022729"/>
    </source>
</evidence>
<dbReference type="RefSeq" id="WP_211925616.1">
    <property type="nucleotide sequence ID" value="NZ_JAGQFT020000004.1"/>
</dbReference>
<dbReference type="InterPro" id="IPR014438">
    <property type="entry name" value="Glucan_biosyn_MdoG/MdoD"/>
</dbReference>
<keyword evidence="7 9" id="KW-0732">Signal</keyword>
<dbReference type="GO" id="GO:0030246">
    <property type="term" value="F:carbohydrate binding"/>
    <property type="evidence" value="ECO:0007669"/>
    <property type="project" value="InterPro"/>
</dbReference>
<feature type="signal peptide" evidence="9">
    <location>
        <begin position="1"/>
        <end position="23"/>
    </location>
</feature>
<evidence type="ECO:0000256" key="1">
    <source>
        <dbReference type="ARBA" id="ARBA00003985"/>
    </source>
</evidence>
<comment type="subcellular location">
    <subcellularLocation>
        <location evidence="2">Periplasm</location>
    </subcellularLocation>
</comment>
<evidence type="ECO:0000256" key="6">
    <source>
        <dbReference type="ARBA" id="ARBA00015376"/>
    </source>
</evidence>
<dbReference type="EMBL" id="JAGQFT020000004">
    <property type="protein sequence ID" value="MBS7457055.1"/>
    <property type="molecule type" value="Genomic_DNA"/>
</dbReference>
<feature type="chain" id="PRO_5042774211" description="Glucans biosynthesis protein D" evidence="9">
    <location>
        <begin position="24"/>
        <end position="512"/>
    </location>
</feature>
<evidence type="ECO:0000256" key="2">
    <source>
        <dbReference type="ARBA" id="ARBA00004418"/>
    </source>
</evidence>
<comment type="function">
    <text evidence="1">Probably involved in the control of the structural glucose backbone of osmoregulated periplasmic glucans (OPGs).</text>
</comment>
<evidence type="ECO:0000256" key="8">
    <source>
        <dbReference type="ARBA" id="ARBA00022764"/>
    </source>
</evidence>
<evidence type="ECO:0000313" key="11">
    <source>
        <dbReference type="EMBL" id="MBR0561648.1"/>
    </source>
</evidence>
<dbReference type="PANTHER" id="PTHR30504:SF4">
    <property type="entry name" value="GLUCANS BIOSYNTHESIS PROTEIN G"/>
    <property type="match status" value="1"/>
</dbReference>
<evidence type="ECO:0000256" key="3">
    <source>
        <dbReference type="ARBA" id="ARBA00005001"/>
    </source>
</evidence>
<organism evidence="11">
    <name type="scientific">Coralloluteibacterium stylophorae</name>
    <dbReference type="NCBI Taxonomy" id="1776034"/>
    <lineage>
        <taxon>Bacteria</taxon>
        <taxon>Pseudomonadati</taxon>
        <taxon>Pseudomonadota</taxon>
        <taxon>Gammaproteobacteria</taxon>
        <taxon>Lysobacterales</taxon>
        <taxon>Lysobacteraceae</taxon>
        <taxon>Coralloluteibacterium</taxon>
    </lineage>
</organism>
<dbReference type="InterPro" id="IPR011013">
    <property type="entry name" value="Gal_mutarotase_sf_dom"/>
</dbReference>
<dbReference type="Proteomes" id="UP000675747">
    <property type="component" value="Unassembled WGS sequence"/>
</dbReference>
<dbReference type="PIRSF" id="PIRSF006281">
    <property type="entry name" value="MdoG"/>
    <property type="match status" value="1"/>
</dbReference>
<dbReference type="Pfam" id="PF04349">
    <property type="entry name" value="MdoG"/>
    <property type="match status" value="1"/>
</dbReference>
<feature type="domain" description="Glucan biosynthesis periplasmic MdoG C-terminal" evidence="10">
    <location>
        <begin position="30"/>
        <end position="507"/>
    </location>
</feature>
<dbReference type="GO" id="GO:0030288">
    <property type="term" value="C:outer membrane-bounded periplasmic space"/>
    <property type="evidence" value="ECO:0007669"/>
    <property type="project" value="TreeGrafter"/>
</dbReference>
<name>A0A8J7VTQ8_9GAMM</name>
<dbReference type="Gene3D" id="2.70.98.10">
    <property type="match status" value="1"/>
</dbReference>
<sequence>MPSPARVRAVAHLLIALAVCAGAAGPAAAFGLQDVTERARELAAEPYAAPEATISDALAGLDYDQLRDIRYRPESMLWRATGLPFEVAFFHAGSQYRAPIRINEVSASGVREIRYAPSLFDYGRNRLAPEALEGAGFSGFRVHAAMNTPDYKDEVFSFLGATYFRGIGRDQRYGLSARGLALDTAEPSGEEFPQFREFWLEHPARESEAITVYALMDSRRVTGAYRFVVRPGASTVMEVSARLFLREPVRVLGIAPLTSMFFFGDNQPPPREDYRPAVHDSEGLSVHAGSDEWLWRPLVDPVHLQVSSFSTTNPRGFGLMQRDRAFSHYQDLEARYELRPSAWVEPRGDWGEGVVRLVEIPSPDETNDNVVVFWMPRALPDAGAEEPLALDYSISWQMQEEARPPDAWVLQTRRGTGYGPVGENEHAFTVDFVGPALEPLDAEAHVSADLWTNDNGQIVAQNVYRNEVTGGWRLHLRVRHLDLARPVEMRGLLRLDGEQVSETWSYLLPRQQ</sequence>
<dbReference type="InterPro" id="IPR007444">
    <property type="entry name" value="Glucan_biosyn_MdoG_C"/>
</dbReference>
<reference evidence="12 13" key="1">
    <citation type="journal article" date="2021" name="Microbiol. Resour. Announc.">
        <title>Draft Genome Sequence of Coralloluteibacterium stylophorae LMG 29479T.</title>
        <authorList>
            <person name="Karlyshev A.V."/>
            <person name="Kudryashova E.B."/>
            <person name="Ariskina E.V."/>
            <person name="Conroy A.P."/>
            <person name="Abidueva E.Y."/>
        </authorList>
    </citation>
    <scope>NUCLEOTIDE SEQUENCE [LARGE SCALE GENOMIC DNA]</scope>
    <source>
        <strain evidence="12 13">LMG 29479</strain>
    </source>
</reference>
<gene>
    <name evidence="12" type="ORF">KB893_007885</name>
    <name evidence="11" type="ORF">KB893_03800</name>
</gene>
<dbReference type="Gene3D" id="2.60.40.10">
    <property type="entry name" value="Immunoglobulins"/>
    <property type="match status" value="1"/>
</dbReference>
<comment type="similarity">
    <text evidence="4">Belongs to the OpgD/OpgG family.</text>
</comment>
<reference evidence="11" key="2">
    <citation type="submission" date="2021-04" db="EMBL/GenBank/DDBJ databases">
        <authorList>
            <person name="Karlyshev A.V."/>
        </authorList>
    </citation>
    <scope>NUCLEOTIDE SEQUENCE</scope>
    <source>
        <strain evidence="11">LMG 29479</strain>
    </source>
</reference>
<dbReference type="PANTHER" id="PTHR30504">
    <property type="entry name" value="GLUCANS BIOSYNTHESIS PROTEIN"/>
    <property type="match status" value="1"/>
</dbReference>
<dbReference type="UniPathway" id="UPA00637"/>
<comment type="pathway">
    <text evidence="3">Glycan metabolism; osmoregulated periplasmic glucan (OPG) biosynthesis.</text>
</comment>
<dbReference type="EMBL" id="JAGQFT010000016">
    <property type="protein sequence ID" value="MBR0561648.1"/>
    <property type="molecule type" value="Genomic_DNA"/>
</dbReference>
<dbReference type="FunFam" id="2.70.98.10:FF:000001">
    <property type="entry name" value="Glucans biosynthesis protein G"/>
    <property type="match status" value="1"/>
</dbReference>
<evidence type="ECO:0000259" key="10">
    <source>
        <dbReference type="Pfam" id="PF04349"/>
    </source>
</evidence>
<protein>
    <recommendedName>
        <fullName evidence="5">Glucans biosynthesis protein D</fullName>
    </recommendedName>
    <alternativeName>
        <fullName evidence="6">Glucans biosynthesis protein G</fullName>
    </alternativeName>
</protein>
<dbReference type="AlphaFoldDB" id="A0A8J7VTQ8"/>
<keyword evidence="13" id="KW-1185">Reference proteome</keyword>
<comment type="caution">
    <text evidence="11">The sequence shown here is derived from an EMBL/GenBank/DDBJ whole genome shotgun (WGS) entry which is preliminary data.</text>
</comment>
<dbReference type="SUPFAM" id="SSF74650">
    <property type="entry name" value="Galactose mutarotase-like"/>
    <property type="match status" value="1"/>
</dbReference>
<accession>A0A8J7VTQ8</accession>
<dbReference type="SUPFAM" id="SSF81296">
    <property type="entry name" value="E set domains"/>
    <property type="match status" value="1"/>
</dbReference>
<evidence type="ECO:0000313" key="12">
    <source>
        <dbReference type="EMBL" id="MBS7457055.1"/>
    </source>
</evidence>
<dbReference type="InterPro" id="IPR013783">
    <property type="entry name" value="Ig-like_fold"/>
</dbReference>
<dbReference type="InterPro" id="IPR014756">
    <property type="entry name" value="Ig_E-set"/>
</dbReference>
<dbReference type="InterPro" id="IPR014718">
    <property type="entry name" value="GH-type_carb-bd"/>
</dbReference>
<keyword evidence="8" id="KW-0574">Periplasm</keyword>
<evidence type="ECO:0000256" key="9">
    <source>
        <dbReference type="SAM" id="SignalP"/>
    </source>
</evidence>
<dbReference type="GO" id="GO:0003824">
    <property type="term" value="F:catalytic activity"/>
    <property type="evidence" value="ECO:0007669"/>
    <property type="project" value="InterPro"/>
</dbReference>
<evidence type="ECO:0000256" key="5">
    <source>
        <dbReference type="ARBA" id="ARBA00015372"/>
    </source>
</evidence>
<evidence type="ECO:0000313" key="13">
    <source>
        <dbReference type="Proteomes" id="UP000675747"/>
    </source>
</evidence>
<dbReference type="GO" id="GO:0051274">
    <property type="term" value="P:beta-glucan biosynthetic process"/>
    <property type="evidence" value="ECO:0007669"/>
    <property type="project" value="TreeGrafter"/>
</dbReference>